<name>A0ABQ9FRR8_TEGGR</name>
<gene>
    <name evidence="1" type="ORF">KUTeg_001545</name>
</gene>
<accession>A0ABQ9FRR8</accession>
<sequence>MEDHDLINTSSLEPSIMFFSDPLVLWFKQNQSPDWHGPSLITVESIDDENTNDVKDDKQCSETVECLFIGDIPVDVYFDNGMLRLVCRKTWIIYYQMALFISANFTVSKYLSGESRTSNLRIRICHLSQSLNFRECYFLHSFRDFIYLGMIS</sequence>
<proteinExistence type="predicted"/>
<reference evidence="1 2" key="1">
    <citation type="submission" date="2022-12" db="EMBL/GenBank/DDBJ databases">
        <title>Chromosome-level genome of Tegillarca granosa.</title>
        <authorList>
            <person name="Kim J."/>
        </authorList>
    </citation>
    <scope>NUCLEOTIDE SEQUENCE [LARGE SCALE GENOMIC DNA]</scope>
    <source>
        <strain evidence="1">Teg-2019</strain>
        <tissue evidence="1">Adductor muscle</tissue>
    </source>
</reference>
<protein>
    <submittedName>
        <fullName evidence="1">Uncharacterized protein</fullName>
    </submittedName>
</protein>
<dbReference type="Proteomes" id="UP001217089">
    <property type="component" value="Unassembled WGS sequence"/>
</dbReference>
<evidence type="ECO:0000313" key="2">
    <source>
        <dbReference type="Proteomes" id="UP001217089"/>
    </source>
</evidence>
<comment type="caution">
    <text evidence="1">The sequence shown here is derived from an EMBL/GenBank/DDBJ whole genome shotgun (WGS) entry which is preliminary data.</text>
</comment>
<organism evidence="1 2">
    <name type="scientific">Tegillarca granosa</name>
    <name type="common">Malaysian cockle</name>
    <name type="synonym">Anadara granosa</name>
    <dbReference type="NCBI Taxonomy" id="220873"/>
    <lineage>
        <taxon>Eukaryota</taxon>
        <taxon>Metazoa</taxon>
        <taxon>Spiralia</taxon>
        <taxon>Lophotrochozoa</taxon>
        <taxon>Mollusca</taxon>
        <taxon>Bivalvia</taxon>
        <taxon>Autobranchia</taxon>
        <taxon>Pteriomorphia</taxon>
        <taxon>Arcoida</taxon>
        <taxon>Arcoidea</taxon>
        <taxon>Arcidae</taxon>
        <taxon>Tegillarca</taxon>
    </lineage>
</organism>
<evidence type="ECO:0000313" key="1">
    <source>
        <dbReference type="EMBL" id="KAJ8319958.1"/>
    </source>
</evidence>
<dbReference type="EMBL" id="JARBDR010000141">
    <property type="protein sequence ID" value="KAJ8319958.1"/>
    <property type="molecule type" value="Genomic_DNA"/>
</dbReference>
<keyword evidence="2" id="KW-1185">Reference proteome</keyword>